<comment type="caution">
    <text evidence="1">The sequence shown here is derived from an EMBL/GenBank/DDBJ whole genome shotgun (WGS) entry which is preliminary data.</text>
</comment>
<dbReference type="EMBL" id="BSPG01000001">
    <property type="protein sequence ID" value="GLS42369.1"/>
    <property type="molecule type" value="Genomic_DNA"/>
</dbReference>
<accession>A0ABQ6CWD2</accession>
<reference evidence="2" key="1">
    <citation type="journal article" date="2019" name="Int. J. Syst. Evol. Microbiol.">
        <title>The Global Catalogue of Microorganisms (GCM) 10K type strain sequencing project: providing services to taxonomists for standard genome sequencing and annotation.</title>
        <authorList>
            <consortium name="The Broad Institute Genomics Platform"/>
            <consortium name="The Broad Institute Genome Sequencing Center for Infectious Disease"/>
            <person name="Wu L."/>
            <person name="Ma J."/>
        </authorList>
    </citation>
    <scope>NUCLEOTIDE SEQUENCE [LARGE SCALE GENOMIC DNA]</scope>
    <source>
        <strain evidence="2">NBRC 107710</strain>
    </source>
</reference>
<dbReference type="Proteomes" id="UP001156881">
    <property type="component" value="Unassembled WGS sequence"/>
</dbReference>
<organism evidence="1 2">
    <name type="scientific">Methylobacterium brachythecii</name>
    <dbReference type="NCBI Taxonomy" id="1176177"/>
    <lineage>
        <taxon>Bacteria</taxon>
        <taxon>Pseudomonadati</taxon>
        <taxon>Pseudomonadota</taxon>
        <taxon>Alphaproteobacteria</taxon>
        <taxon>Hyphomicrobiales</taxon>
        <taxon>Methylobacteriaceae</taxon>
        <taxon>Methylobacterium</taxon>
    </lineage>
</organism>
<proteinExistence type="predicted"/>
<evidence type="ECO:0000313" key="1">
    <source>
        <dbReference type="EMBL" id="GLS42369.1"/>
    </source>
</evidence>
<sequence>MPPAHHARFGNRVIIRQRSIERVHTMRSILAGLALILLPSLASAECQCVCVRGKAIPVCQPQAMVEPICQQICTDKIEQSLGTAGIGGGGIDGPASRGAGAGGIDPSSLNAIIGR</sequence>
<keyword evidence="2" id="KW-1185">Reference proteome</keyword>
<protein>
    <submittedName>
        <fullName evidence="1">Uncharacterized protein</fullName>
    </submittedName>
</protein>
<name>A0ABQ6CWD2_9HYPH</name>
<gene>
    <name evidence="1" type="ORF">GCM10007884_03540</name>
</gene>
<evidence type="ECO:0000313" key="2">
    <source>
        <dbReference type="Proteomes" id="UP001156881"/>
    </source>
</evidence>